<protein>
    <submittedName>
        <fullName evidence="8">Nuclear protein SET</fullName>
    </submittedName>
</protein>
<organism evidence="8 9">
    <name type="scientific">Pedosphaera parvula (strain Ellin514)</name>
    <dbReference type="NCBI Taxonomy" id="320771"/>
    <lineage>
        <taxon>Bacteria</taxon>
        <taxon>Pseudomonadati</taxon>
        <taxon>Verrucomicrobiota</taxon>
        <taxon>Pedosphaerae</taxon>
        <taxon>Pedosphaerales</taxon>
        <taxon>Pedosphaeraceae</taxon>
        <taxon>Pedosphaera</taxon>
    </lineage>
</organism>
<dbReference type="SMART" id="SM00317">
    <property type="entry name" value="SET"/>
    <property type="match status" value="1"/>
</dbReference>
<evidence type="ECO:0000259" key="6">
    <source>
        <dbReference type="PROSITE" id="PS50280"/>
    </source>
</evidence>
<dbReference type="OrthoDB" id="9790349at2"/>
<evidence type="ECO:0000259" key="7">
    <source>
        <dbReference type="PROSITE" id="PS50868"/>
    </source>
</evidence>
<comment type="subcellular location">
    <subcellularLocation>
        <location evidence="1">Chromosome</location>
    </subcellularLocation>
</comment>
<proteinExistence type="predicted"/>
<dbReference type="GO" id="GO:0032259">
    <property type="term" value="P:methylation"/>
    <property type="evidence" value="ECO:0007669"/>
    <property type="project" value="UniProtKB-KW"/>
</dbReference>
<keyword evidence="5" id="KW-0949">S-adenosyl-L-methionine</keyword>
<dbReference type="Gene3D" id="2.170.270.10">
    <property type="entry name" value="SET domain"/>
    <property type="match status" value="1"/>
</dbReference>
<dbReference type="RefSeq" id="WP_007413426.1">
    <property type="nucleotide sequence ID" value="NZ_ABOX02000004.1"/>
</dbReference>
<evidence type="ECO:0000256" key="5">
    <source>
        <dbReference type="ARBA" id="ARBA00022691"/>
    </source>
</evidence>
<feature type="domain" description="Post-SET" evidence="7">
    <location>
        <begin position="119"/>
        <end position="135"/>
    </location>
</feature>
<dbReference type="InterPro" id="IPR003616">
    <property type="entry name" value="Post-SET_dom"/>
</dbReference>
<keyword evidence="3" id="KW-0489">Methyltransferase</keyword>
<evidence type="ECO:0000256" key="3">
    <source>
        <dbReference type="ARBA" id="ARBA00022603"/>
    </source>
</evidence>
<evidence type="ECO:0000313" key="9">
    <source>
        <dbReference type="Proteomes" id="UP000003688"/>
    </source>
</evidence>
<dbReference type="SUPFAM" id="SSF82199">
    <property type="entry name" value="SET domain"/>
    <property type="match status" value="1"/>
</dbReference>
<dbReference type="EMBL" id="ABOX02000004">
    <property type="protein sequence ID" value="EEF62546.1"/>
    <property type="molecule type" value="Genomic_DNA"/>
</dbReference>
<dbReference type="PANTHER" id="PTHR22884">
    <property type="entry name" value="SET DOMAIN PROTEINS"/>
    <property type="match status" value="1"/>
</dbReference>
<dbReference type="PROSITE" id="PS50280">
    <property type="entry name" value="SET"/>
    <property type="match status" value="1"/>
</dbReference>
<keyword evidence="9" id="KW-1185">Reference proteome</keyword>
<evidence type="ECO:0000313" key="8">
    <source>
        <dbReference type="EMBL" id="EEF62546.1"/>
    </source>
</evidence>
<comment type="caution">
    <text evidence="8">The sequence shown here is derived from an EMBL/GenBank/DDBJ whole genome shotgun (WGS) entry which is preliminary data.</text>
</comment>
<dbReference type="AlphaFoldDB" id="B9XC78"/>
<evidence type="ECO:0000256" key="2">
    <source>
        <dbReference type="ARBA" id="ARBA00022454"/>
    </source>
</evidence>
<dbReference type="GO" id="GO:0008168">
    <property type="term" value="F:methyltransferase activity"/>
    <property type="evidence" value="ECO:0007669"/>
    <property type="project" value="UniProtKB-KW"/>
</dbReference>
<dbReference type="PROSITE" id="PS50868">
    <property type="entry name" value="POST_SET"/>
    <property type="match status" value="1"/>
</dbReference>
<evidence type="ECO:0000256" key="4">
    <source>
        <dbReference type="ARBA" id="ARBA00022679"/>
    </source>
</evidence>
<dbReference type="InterPro" id="IPR001214">
    <property type="entry name" value="SET_dom"/>
</dbReference>
<sequence length="160" mass="18029">MQTSDLIEFRNSGIHGMGGFALVDIKEGAKVIEYVGRLIDKEESLRQCELDNPFIFTINVTHDLDGNVDWNPARFLNHSCAPNCEAQDEEGRIWIVASRDIKQGEEITFNYNYDLEDYKEHPCCCGAPKCVGYIVAEEFFPDLEKKKALSESLGASESSQ</sequence>
<dbReference type="GO" id="GO:0005694">
    <property type="term" value="C:chromosome"/>
    <property type="evidence" value="ECO:0007669"/>
    <property type="project" value="UniProtKB-SubCell"/>
</dbReference>
<dbReference type="Pfam" id="PF00856">
    <property type="entry name" value="SET"/>
    <property type="match status" value="1"/>
</dbReference>
<evidence type="ECO:0000256" key="1">
    <source>
        <dbReference type="ARBA" id="ARBA00004286"/>
    </source>
</evidence>
<dbReference type="Proteomes" id="UP000003688">
    <property type="component" value="Unassembled WGS sequence"/>
</dbReference>
<keyword evidence="2" id="KW-0158">Chromosome</keyword>
<dbReference type="InterPro" id="IPR046341">
    <property type="entry name" value="SET_dom_sf"/>
</dbReference>
<feature type="domain" description="SET" evidence="6">
    <location>
        <begin position="5"/>
        <end position="112"/>
    </location>
</feature>
<dbReference type="InterPro" id="IPR050777">
    <property type="entry name" value="SET2_Histone-Lys_MeTrsfase"/>
</dbReference>
<accession>B9XC78</accession>
<name>B9XC78_PEDPL</name>
<dbReference type="STRING" id="320771.Cflav_PD5181"/>
<gene>
    <name evidence="8" type="ORF">Cflav_PD5181</name>
</gene>
<reference evidence="8 9" key="1">
    <citation type="journal article" date="2011" name="J. Bacteriol.">
        <title>Genome sequence of 'Pedosphaera parvula' Ellin514, an aerobic Verrucomicrobial isolate from pasture soil.</title>
        <authorList>
            <person name="Kant R."/>
            <person name="van Passel M.W."/>
            <person name="Sangwan P."/>
            <person name="Palva A."/>
            <person name="Lucas S."/>
            <person name="Copeland A."/>
            <person name="Lapidus A."/>
            <person name="Glavina Del Rio T."/>
            <person name="Dalin E."/>
            <person name="Tice H."/>
            <person name="Bruce D."/>
            <person name="Goodwin L."/>
            <person name="Pitluck S."/>
            <person name="Chertkov O."/>
            <person name="Larimer F.W."/>
            <person name="Land M.L."/>
            <person name="Hauser L."/>
            <person name="Brettin T.S."/>
            <person name="Detter J.C."/>
            <person name="Han S."/>
            <person name="de Vos W.M."/>
            <person name="Janssen P.H."/>
            <person name="Smidt H."/>
        </authorList>
    </citation>
    <scope>NUCLEOTIDE SEQUENCE [LARGE SCALE GENOMIC DNA]</scope>
    <source>
        <strain evidence="8 9">Ellin514</strain>
    </source>
</reference>
<keyword evidence="4" id="KW-0808">Transferase</keyword>